<dbReference type="PANTHER" id="PTHR31609:SF1">
    <property type="entry name" value="CARBOHYDRATE DEACETYLASE"/>
    <property type="match status" value="1"/>
</dbReference>
<name>A0A5C6U3Y2_9BURK</name>
<evidence type="ECO:0000313" key="7">
    <source>
        <dbReference type="EMBL" id="TXC66731.1"/>
    </source>
</evidence>
<evidence type="ECO:0000256" key="1">
    <source>
        <dbReference type="ARBA" id="ARBA00001946"/>
    </source>
</evidence>
<keyword evidence="5" id="KW-0119">Carbohydrate metabolism</keyword>
<dbReference type="GO" id="GO:0016787">
    <property type="term" value="F:hydrolase activity"/>
    <property type="evidence" value="ECO:0007669"/>
    <property type="project" value="UniProtKB-KW"/>
</dbReference>
<evidence type="ECO:0000256" key="4">
    <source>
        <dbReference type="ARBA" id="ARBA00022842"/>
    </source>
</evidence>
<evidence type="ECO:0000256" key="3">
    <source>
        <dbReference type="ARBA" id="ARBA00022801"/>
    </source>
</evidence>
<dbReference type="InterPro" id="IPR006879">
    <property type="entry name" value="YdjC-like"/>
</dbReference>
<evidence type="ECO:0000256" key="6">
    <source>
        <dbReference type="SAM" id="MobiDB-lite"/>
    </source>
</evidence>
<gene>
    <name evidence="7" type="ORF">FSC37_15725</name>
</gene>
<dbReference type="EMBL" id="VOPW01000001">
    <property type="protein sequence ID" value="TXC66731.1"/>
    <property type="molecule type" value="Genomic_DNA"/>
</dbReference>
<dbReference type="Pfam" id="PF04794">
    <property type="entry name" value="YdjC"/>
    <property type="match status" value="1"/>
</dbReference>
<evidence type="ECO:0000256" key="5">
    <source>
        <dbReference type="ARBA" id="ARBA00023277"/>
    </source>
</evidence>
<dbReference type="InterPro" id="IPR011330">
    <property type="entry name" value="Glyco_hydro/deAcase_b/a-brl"/>
</dbReference>
<comment type="cofactor">
    <cofactor evidence="1">
        <name>Mg(2+)</name>
        <dbReference type="ChEBI" id="CHEBI:18420"/>
    </cofactor>
</comment>
<proteinExistence type="predicted"/>
<reference evidence="7 8" key="1">
    <citation type="submission" date="2019-08" db="EMBL/GenBank/DDBJ databases">
        <authorList>
            <person name="Khan S.A."/>
            <person name="Jeon C.O."/>
            <person name="Jeong S.E."/>
        </authorList>
    </citation>
    <scope>NUCLEOTIDE SEQUENCE [LARGE SCALE GENOMIC DNA]</scope>
    <source>
        <strain evidence="8">IMCC1728</strain>
    </source>
</reference>
<dbReference type="Gene3D" id="3.20.20.370">
    <property type="entry name" value="Glycoside hydrolase/deacetylase"/>
    <property type="match status" value="1"/>
</dbReference>
<organism evidence="7 8">
    <name type="scientific">Piscinibacter aquaticus</name>
    <dbReference type="NCBI Taxonomy" id="392597"/>
    <lineage>
        <taxon>Bacteria</taxon>
        <taxon>Pseudomonadati</taxon>
        <taxon>Pseudomonadota</taxon>
        <taxon>Betaproteobacteria</taxon>
        <taxon>Burkholderiales</taxon>
        <taxon>Sphaerotilaceae</taxon>
        <taxon>Piscinibacter</taxon>
    </lineage>
</organism>
<keyword evidence="4" id="KW-0460">Magnesium</keyword>
<accession>A0A5C6U3Y2</accession>
<sequence length="320" mass="34706">MAEAAAPRTLGVCADDFGIGEDVGSAILDLAWANRVSAVSCLVNGPAWHRRAHLLLPLPRRLQRGLHFNLTEGRPLSESLRRIWPTLPPLPRLLRDALLRRLPLEALQAEWRAQWRALVDETGRVPDFVDGHQHVHHLPGVREIVLAAVAAAEVPVAVRGTGRVAGPASPLKRLLIEATGGRALQRQLERRGVPHNEVLLGAYDFRDTDYRGLMRRWLRAAPARGGLLFCHPGAGALAGDAIAAARQREAAYLGSDAFLADLDEAGVSLGPAWAEGPAPVDDVGQQHRQDGGQHGRRSSARRAPGSRPPAPCRTRHRPAQ</sequence>
<feature type="region of interest" description="Disordered" evidence="6">
    <location>
        <begin position="270"/>
        <end position="320"/>
    </location>
</feature>
<evidence type="ECO:0000313" key="8">
    <source>
        <dbReference type="Proteomes" id="UP000321832"/>
    </source>
</evidence>
<evidence type="ECO:0000256" key="2">
    <source>
        <dbReference type="ARBA" id="ARBA00022723"/>
    </source>
</evidence>
<dbReference type="GO" id="GO:0019213">
    <property type="term" value="F:deacetylase activity"/>
    <property type="evidence" value="ECO:0007669"/>
    <property type="project" value="TreeGrafter"/>
</dbReference>
<keyword evidence="2" id="KW-0479">Metal-binding</keyword>
<feature type="compositionally biased region" description="Basic and acidic residues" evidence="6">
    <location>
        <begin position="284"/>
        <end position="293"/>
    </location>
</feature>
<comment type="caution">
    <text evidence="7">The sequence shown here is derived from an EMBL/GenBank/DDBJ whole genome shotgun (WGS) entry which is preliminary data.</text>
</comment>
<dbReference type="GO" id="GO:0005975">
    <property type="term" value="P:carbohydrate metabolic process"/>
    <property type="evidence" value="ECO:0007669"/>
    <property type="project" value="InterPro"/>
</dbReference>
<dbReference type="Proteomes" id="UP000321832">
    <property type="component" value="Unassembled WGS sequence"/>
</dbReference>
<dbReference type="PANTHER" id="PTHR31609">
    <property type="entry name" value="YDJC DEACETYLASE FAMILY MEMBER"/>
    <property type="match status" value="1"/>
</dbReference>
<protein>
    <submittedName>
        <fullName evidence="7">ChbG/HpnK family deacetylase</fullName>
    </submittedName>
</protein>
<keyword evidence="8" id="KW-1185">Reference proteome</keyword>
<dbReference type="SUPFAM" id="SSF88713">
    <property type="entry name" value="Glycoside hydrolase/deacetylase"/>
    <property type="match status" value="1"/>
</dbReference>
<dbReference type="GO" id="GO:0046872">
    <property type="term" value="F:metal ion binding"/>
    <property type="evidence" value="ECO:0007669"/>
    <property type="project" value="UniProtKB-KW"/>
</dbReference>
<dbReference type="AlphaFoldDB" id="A0A5C6U3Y2"/>
<keyword evidence="3" id="KW-0378">Hydrolase</keyword>